<accession>A0AAE8XTS7</accession>
<evidence type="ECO:0000313" key="1">
    <source>
        <dbReference type="EMBL" id="UBF20595.1"/>
    </source>
</evidence>
<dbReference type="Proteomes" id="UP000827823">
    <property type="component" value="Segment"/>
</dbReference>
<name>A0AAE8XTS7_9CAUD</name>
<reference evidence="1" key="1">
    <citation type="submission" date="2021-05" db="EMBL/GenBank/DDBJ databases">
        <title>Diversity, taxonomy and evolution of archaeal viruses of the class Caudoviricetes.</title>
        <authorList>
            <person name="Liu Y."/>
            <person name="Demina T.A."/>
            <person name="Roux S."/>
            <person name="Aiewsakun P."/>
            <person name="Kazlauskas D."/>
            <person name="Simmonds P."/>
            <person name="Prangishvili D."/>
            <person name="Oksanen H.M."/>
            <person name="Krupovic M."/>
        </authorList>
    </citation>
    <scope>NUCLEOTIDE SEQUENCE</scope>
    <source>
        <strain evidence="1">HCTV-11/20</strain>
    </source>
</reference>
<protein>
    <submittedName>
        <fullName evidence="1">Uncharacterized protein</fullName>
    </submittedName>
</protein>
<gene>
    <name evidence="1" type="ORF">HCTV-11_gp38</name>
</gene>
<evidence type="ECO:0000313" key="2">
    <source>
        <dbReference type="Proteomes" id="UP000827823"/>
    </source>
</evidence>
<dbReference type="EMBL" id="MZ334504">
    <property type="protein sequence ID" value="UBF20595.1"/>
    <property type="molecule type" value="Genomic_DNA"/>
</dbReference>
<sequence length="175" mass="19547">MASLLYVVGALVPIAVGYATWLGHSDSPHDRHERVREAVEGTKFSSGEISFRGGTVVFSEKQSYRYRLRKLIPIARKLEGEATVTLHSDSGEISLRADGVGPTEFLSGTLKVNDRLGNGHPDFVCERDFAESDKVKLHIESWDESEILELLEDVPTHLHETLNNYSDDSESDFDK</sequence>
<proteinExistence type="predicted"/>
<organism evidence="1 2">
    <name type="scientific">Haloarcula phage HCTV-11</name>
    <dbReference type="NCBI Taxonomy" id="2877978"/>
    <lineage>
        <taxon>Viruses</taxon>
        <taxon>Duplodnaviria</taxon>
        <taxon>Heunggongvirae</taxon>
        <taxon>Uroviricota</taxon>
        <taxon>Caudoviricetes</taxon>
        <taxon>Thumleimavirales</taxon>
        <taxon>Hafunaviridae</taxon>
        <taxon>Haloferacalesvirus</taxon>
        <taxon>Haloferacalesvirus hv5</taxon>
    </lineage>
</organism>